<dbReference type="Pfam" id="PF03732">
    <property type="entry name" value="Retrotrans_gag"/>
    <property type="match status" value="1"/>
</dbReference>
<reference evidence="5" key="1">
    <citation type="submission" date="2025-08" db="UniProtKB">
        <authorList>
            <consortium name="Ensembl"/>
        </authorList>
    </citation>
    <scope>IDENTIFICATION</scope>
</reference>
<protein>
    <recommendedName>
        <fullName evidence="7">Chromo domain-containing protein</fullName>
    </recommendedName>
</protein>
<dbReference type="InterPro" id="IPR000953">
    <property type="entry name" value="Chromo/chromo_shadow_dom"/>
</dbReference>
<accession>A0A8C5QI30</accession>
<keyword evidence="6" id="KW-1185">Reference proteome</keyword>
<dbReference type="Pfam" id="PF00385">
    <property type="entry name" value="Chromo"/>
    <property type="match status" value="1"/>
</dbReference>
<dbReference type="SUPFAM" id="SSF54160">
    <property type="entry name" value="Chromo domain-like"/>
    <property type="match status" value="1"/>
</dbReference>
<dbReference type="SMART" id="SM00298">
    <property type="entry name" value="CHROMO"/>
    <property type="match status" value="1"/>
</dbReference>
<feature type="domain" description="Chromo" evidence="3">
    <location>
        <begin position="637"/>
        <end position="695"/>
    </location>
</feature>
<proteinExistence type="predicted"/>
<dbReference type="AlphaFoldDB" id="A0A8C5QI30"/>
<keyword evidence="2" id="KW-0472">Membrane</keyword>
<keyword evidence="2" id="KW-1133">Transmembrane helix</keyword>
<dbReference type="InterPro" id="IPR016197">
    <property type="entry name" value="Chromo-like_dom_sf"/>
</dbReference>
<dbReference type="OrthoDB" id="9445845at2759"/>
<dbReference type="InterPro" id="IPR032567">
    <property type="entry name" value="RTL1-rel"/>
</dbReference>
<dbReference type="GO" id="GO:0015074">
    <property type="term" value="P:DNA integration"/>
    <property type="evidence" value="ECO:0007669"/>
    <property type="project" value="InterPro"/>
</dbReference>
<feature type="domain" description="Integrase catalytic" evidence="4">
    <location>
        <begin position="426"/>
        <end position="495"/>
    </location>
</feature>
<comment type="subcellular location">
    <subcellularLocation>
        <location evidence="1">Nucleus</location>
    </subcellularLocation>
</comment>
<evidence type="ECO:0000259" key="4">
    <source>
        <dbReference type="PROSITE" id="PS50994"/>
    </source>
</evidence>
<keyword evidence="2" id="KW-0812">Transmembrane</keyword>
<evidence type="ECO:0000313" key="6">
    <source>
        <dbReference type="Proteomes" id="UP000694569"/>
    </source>
</evidence>
<dbReference type="Proteomes" id="UP000694569">
    <property type="component" value="Unplaced"/>
</dbReference>
<evidence type="ECO:0000256" key="2">
    <source>
        <dbReference type="SAM" id="Phobius"/>
    </source>
</evidence>
<name>A0A8C5QI30_9ANUR</name>
<sequence>MLIQCTSPWLYTRPLLIRRLPLTSIVNLTTLFGYSFGTAIYNLIRKLCIWVLPSHRTTLTDAEAKHMEPAEITDTVAALSHQVSALTHSFQELQTEHRQLQAQVQVVTLPPPYTPPSAPIQANLETPFPEPQVKLPETFNGDRTRFEAFMLDCCILFSLKPRTYNSDFVKVRMVISLLGGEPKKWAHTLLRDQDPVLESWPSFAAALEAMYQDPHKRESAQNVIRALRQGRRPVEDYVTHFRHYAHDTAWNEAALLDQFRRGLADHLKDELARVGVPRSLDTVIDFCIQFDRRWRERRDERPPSAPLGGSRENQVPFNALVPVSNPRRTEEPMQIGLVDRRLPQVEMDRRRRLNLCLYCGGANHQARVCPAKATPGRGKSGFITTLSRPSPLLPMPHLLLPISLQWQQKTFPLQAMVDSGASGCFIGVHLSTAFHPQTNGQTERVNQTLEQYLRCFSSYLQDDWTDLLPLAEFAYNSHDHESTSSSPFFLNYGYHPTMIPGLIPLSSVPDADSRLATIREVWQLAKETLRIAQDKYKASADRSRSVPPPFQPGDRVLLSTRHLRLQCPSKKLGPRFIGPFEITHRVNPVTFRLALPPSYLIHPVFHVSLLKRVPPDEFPGRSAPSCPPVLVGDELEYEVASILDSRFHRGTLQYLVLWKGFGPEERSWEPASQVHAPSCLRAFHRAHPGRPGPCRVRRPLLQGGFCHAAPQHAAPQHAAPQHAASRVPYLGGRQVPSGWRCGAPRALGAGWEHPRVLRRPLQIRPHLFGWVGAAMPFRPP</sequence>
<dbReference type="Gene3D" id="3.30.420.10">
    <property type="entry name" value="Ribonuclease H-like superfamily/Ribonuclease H"/>
    <property type="match status" value="1"/>
</dbReference>
<dbReference type="InterPro" id="IPR023780">
    <property type="entry name" value="Chromo_domain"/>
</dbReference>
<evidence type="ECO:0008006" key="7">
    <source>
        <dbReference type="Google" id="ProtNLM"/>
    </source>
</evidence>
<evidence type="ECO:0000256" key="1">
    <source>
        <dbReference type="ARBA" id="ARBA00004123"/>
    </source>
</evidence>
<dbReference type="PROSITE" id="PS50013">
    <property type="entry name" value="CHROMO_2"/>
    <property type="match status" value="1"/>
</dbReference>
<dbReference type="SUPFAM" id="SSF53098">
    <property type="entry name" value="Ribonuclease H-like"/>
    <property type="match status" value="1"/>
</dbReference>
<dbReference type="Gene3D" id="2.40.50.40">
    <property type="match status" value="1"/>
</dbReference>
<dbReference type="PANTHER" id="PTHR15503">
    <property type="entry name" value="LDOC1 RELATED"/>
    <property type="match status" value="1"/>
</dbReference>
<dbReference type="InterPro" id="IPR005162">
    <property type="entry name" value="Retrotrans_gag_dom"/>
</dbReference>
<dbReference type="GO" id="GO:0005634">
    <property type="term" value="C:nucleus"/>
    <property type="evidence" value="ECO:0007669"/>
    <property type="project" value="UniProtKB-SubCell"/>
</dbReference>
<dbReference type="InterPro" id="IPR012337">
    <property type="entry name" value="RNaseH-like_sf"/>
</dbReference>
<evidence type="ECO:0000313" key="5">
    <source>
        <dbReference type="Ensembl" id="ENSLLEP00000038094.1"/>
    </source>
</evidence>
<dbReference type="GeneTree" id="ENSGT00950000183173"/>
<dbReference type="InterPro" id="IPR056924">
    <property type="entry name" value="SH3_Tf2-1"/>
</dbReference>
<dbReference type="Pfam" id="PF24626">
    <property type="entry name" value="SH3_Tf2-1"/>
    <property type="match status" value="1"/>
</dbReference>
<reference evidence="5" key="2">
    <citation type="submission" date="2025-09" db="UniProtKB">
        <authorList>
            <consortium name="Ensembl"/>
        </authorList>
    </citation>
    <scope>IDENTIFICATION</scope>
</reference>
<evidence type="ECO:0000259" key="3">
    <source>
        <dbReference type="PROSITE" id="PS50013"/>
    </source>
</evidence>
<dbReference type="InterPro" id="IPR001584">
    <property type="entry name" value="Integrase_cat-core"/>
</dbReference>
<feature type="transmembrane region" description="Helical" evidence="2">
    <location>
        <begin position="20"/>
        <end position="44"/>
    </location>
</feature>
<dbReference type="CDD" id="cd18975">
    <property type="entry name" value="CD_MarY1_POL_like"/>
    <property type="match status" value="1"/>
</dbReference>
<dbReference type="PROSITE" id="PS50994">
    <property type="entry name" value="INTEGRASE"/>
    <property type="match status" value="1"/>
</dbReference>
<dbReference type="GO" id="GO:0003676">
    <property type="term" value="F:nucleic acid binding"/>
    <property type="evidence" value="ECO:0007669"/>
    <property type="project" value="InterPro"/>
</dbReference>
<organism evidence="5 6">
    <name type="scientific">Leptobrachium leishanense</name>
    <name type="common">Leishan spiny toad</name>
    <dbReference type="NCBI Taxonomy" id="445787"/>
    <lineage>
        <taxon>Eukaryota</taxon>
        <taxon>Metazoa</taxon>
        <taxon>Chordata</taxon>
        <taxon>Craniata</taxon>
        <taxon>Vertebrata</taxon>
        <taxon>Euteleostomi</taxon>
        <taxon>Amphibia</taxon>
        <taxon>Batrachia</taxon>
        <taxon>Anura</taxon>
        <taxon>Pelobatoidea</taxon>
        <taxon>Megophryidae</taxon>
        <taxon>Leptobrachium</taxon>
    </lineage>
</organism>
<dbReference type="Ensembl" id="ENSLLET00000039575.1">
    <property type="protein sequence ID" value="ENSLLEP00000038094.1"/>
    <property type="gene ID" value="ENSLLEG00000024151.1"/>
</dbReference>
<dbReference type="InterPro" id="IPR036397">
    <property type="entry name" value="RNaseH_sf"/>
</dbReference>
<dbReference type="PANTHER" id="PTHR15503:SF22">
    <property type="entry name" value="TRANSPOSON TY3-I GAG POLYPROTEIN"/>
    <property type="match status" value="1"/>
</dbReference>